<dbReference type="InterPro" id="IPR057691">
    <property type="entry name" value="DUF7931"/>
</dbReference>
<keyword evidence="4" id="KW-1185">Reference proteome</keyword>
<protein>
    <recommendedName>
        <fullName evidence="2">DUF7931 domain-containing protein</fullName>
    </recommendedName>
</protein>
<reference evidence="3 4" key="1">
    <citation type="submission" date="2019-03" db="EMBL/GenBank/DDBJ databases">
        <title>Genomic Encyclopedia of Type Strains, Phase IV (KMG-IV): sequencing the most valuable type-strain genomes for metagenomic binning, comparative biology and taxonomic classification.</title>
        <authorList>
            <person name="Goeker M."/>
        </authorList>
    </citation>
    <scope>NUCLEOTIDE SEQUENCE [LARGE SCALE GENOMIC DNA]</scope>
    <source>
        <strain evidence="3 4">DSM 28679</strain>
    </source>
</reference>
<proteinExistence type="predicted"/>
<dbReference type="EMBL" id="SNYK01000001">
    <property type="protein sequence ID" value="TDQ39890.1"/>
    <property type="molecule type" value="Genomic_DNA"/>
</dbReference>
<dbReference type="RefSeq" id="WP_101496548.1">
    <property type="nucleotide sequence ID" value="NZ_LNJZ01000006.1"/>
</dbReference>
<dbReference type="OrthoDB" id="6999610at2"/>
<name>A0A4R6U0S6_9GAMM</name>
<evidence type="ECO:0000259" key="2">
    <source>
        <dbReference type="Pfam" id="PF25559"/>
    </source>
</evidence>
<evidence type="ECO:0000313" key="3">
    <source>
        <dbReference type="EMBL" id="TDQ39890.1"/>
    </source>
</evidence>
<dbReference type="AlphaFoldDB" id="A0A4R6U0S6"/>
<evidence type="ECO:0000256" key="1">
    <source>
        <dbReference type="SAM" id="MobiDB-lite"/>
    </source>
</evidence>
<gene>
    <name evidence="3" type="ORF">DFQ45_10118</name>
</gene>
<organism evidence="3 4">
    <name type="scientific">Thiopseudomonas denitrificans</name>
    <dbReference type="NCBI Taxonomy" id="1501432"/>
    <lineage>
        <taxon>Bacteria</taxon>
        <taxon>Pseudomonadati</taxon>
        <taxon>Pseudomonadota</taxon>
        <taxon>Gammaproteobacteria</taxon>
        <taxon>Pseudomonadales</taxon>
        <taxon>Pseudomonadaceae</taxon>
        <taxon>Thiopseudomonas</taxon>
    </lineage>
</organism>
<comment type="caution">
    <text evidence="3">The sequence shown here is derived from an EMBL/GenBank/DDBJ whole genome shotgun (WGS) entry which is preliminary data.</text>
</comment>
<feature type="domain" description="DUF7931" evidence="2">
    <location>
        <begin position="51"/>
        <end position="198"/>
    </location>
</feature>
<accession>A0A4R6U0S6</accession>
<dbReference type="Pfam" id="PF25559">
    <property type="entry name" value="DUF7931"/>
    <property type="match status" value="1"/>
</dbReference>
<evidence type="ECO:0000313" key="4">
    <source>
        <dbReference type="Proteomes" id="UP000294575"/>
    </source>
</evidence>
<feature type="region of interest" description="Disordered" evidence="1">
    <location>
        <begin position="23"/>
        <end position="45"/>
    </location>
</feature>
<dbReference type="Proteomes" id="UP000294575">
    <property type="component" value="Unassembled WGS sequence"/>
</dbReference>
<sequence>MKRPDREVNPHDDADTAIEFVSPGKYSINNPQARTRGAEGPPATTRMLHSQDEIRQHSQQLLQQARHVVRIYSPDLEPWLYSNDPMVEQCKDFLLRQESGRLLILLHDSRRLLAESHRLLPLIERLSSRAQIRLIHPEHEVHPDRWLSADEHSLLLRKTSAPFQGQLFCGQPARVRPHIEQFEAMWAVSRTDINLRRMTL</sequence>